<dbReference type="RefSeq" id="WP_127734541.1">
    <property type="nucleotide sequence ID" value="NZ_CP196002.1"/>
</dbReference>
<evidence type="ECO:0000313" key="2">
    <source>
        <dbReference type="EMBL" id="RVT67076.1"/>
    </source>
</evidence>
<feature type="region of interest" description="Disordered" evidence="1">
    <location>
        <begin position="49"/>
        <end position="102"/>
    </location>
</feature>
<dbReference type="EMBL" id="RZTZ01000001">
    <property type="protein sequence ID" value="RVT67076.1"/>
    <property type="molecule type" value="Genomic_DNA"/>
</dbReference>
<feature type="compositionally biased region" description="Basic and acidic residues" evidence="1">
    <location>
        <begin position="69"/>
        <end position="85"/>
    </location>
</feature>
<sequence>MSLKAIEMQVALPRTFDAGKIQDQQDQRGQLMNNNALQATLQEEIKKRTTVIKGEEKGNISSNRHKDGKNRSDSQGKRKQNRDEELLLSEHPYKGNNIDYSG</sequence>
<reference evidence="2 3" key="1">
    <citation type="submission" date="2019-01" db="EMBL/GenBank/DDBJ databases">
        <title>Bacillus sp. M5HDSG1-1, whole genome shotgun sequence.</title>
        <authorList>
            <person name="Tuo L."/>
        </authorList>
    </citation>
    <scope>NUCLEOTIDE SEQUENCE [LARGE SCALE GENOMIC DNA]</scope>
    <source>
        <strain evidence="2 3">M5HDSG1-1</strain>
    </source>
</reference>
<gene>
    <name evidence="2" type="ORF">EM808_00940</name>
</gene>
<comment type="caution">
    <text evidence="2">The sequence shown here is derived from an EMBL/GenBank/DDBJ whole genome shotgun (WGS) entry which is preliminary data.</text>
</comment>
<proteinExistence type="predicted"/>
<accession>A0A3S2UC68</accession>
<dbReference type="Proteomes" id="UP000288024">
    <property type="component" value="Unassembled WGS sequence"/>
</dbReference>
<name>A0A3S2UC68_9BACI</name>
<evidence type="ECO:0000256" key="1">
    <source>
        <dbReference type="SAM" id="MobiDB-lite"/>
    </source>
</evidence>
<keyword evidence="3" id="KW-1185">Reference proteome</keyword>
<dbReference type="AlphaFoldDB" id="A0A3S2UC68"/>
<organism evidence="2 3">
    <name type="scientific">Niallia taxi</name>
    <dbReference type="NCBI Taxonomy" id="2499688"/>
    <lineage>
        <taxon>Bacteria</taxon>
        <taxon>Bacillati</taxon>
        <taxon>Bacillota</taxon>
        <taxon>Bacilli</taxon>
        <taxon>Bacillales</taxon>
        <taxon>Bacillaceae</taxon>
        <taxon>Niallia</taxon>
    </lineage>
</organism>
<protein>
    <submittedName>
        <fullName evidence="2">Uncharacterized protein</fullName>
    </submittedName>
</protein>
<feature type="compositionally biased region" description="Basic and acidic residues" evidence="1">
    <location>
        <begin position="49"/>
        <end position="58"/>
    </location>
</feature>
<evidence type="ECO:0000313" key="3">
    <source>
        <dbReference type="Proteomes" id="UP000288024"/>
    </source>
</evidence>